<organism evidence="2 3">
    <name type="scientific">Pleurodeles waltl</name>
    <name type="common">Iberian ribbed newt</name>
    <dbReference type="NCBI Taxonomy" id="8319"/>
    <lineage>
        <taxon>Eukaryota</taxon>
        <taxon>Metazoa</taxon>
        <taxon>Chordata</taxon>
        <taxon>Craniata</taxon>
        <taxon>Vertebrata</taxon>
        <taxon>Euteleostomi</taxon>
        <taxon>Amphibia</taxon>
        <taxon>Batrachia</taxon>
        <taxon>Caudata</taxon>
        <taxon>Salamandroidea</taxon>
        <taxon>Salamandridae</taxon>
        <taxon>Pleurodelinae</taxon>
        <taxon>Pleurodeles</taxon>
    </lineage>
</organism>
<evidence type="ECO:0000313" key="3">
    <source>
        <dbReference type="Proteomes" id="UP001066276"/>
    </source>
</evidence>
<reference evidence="2" key="1">
    <citation type="journal article" date="2022" name="bioRxiv">
        <title>Sequencing and chromosome-scale assembly of the giantPleurodeles waltlgenome.</title>
        <authorList>
            <person name="Brown T."/>
            <person name="Elewa A."/>
            <person name="Iarovenko S."/>
            <person name="Subramanian E."/>
            <person name="Araus A.J."/>
            <person name="Petzold A."/>
            <person name="Susuki M."/>
            <person name="Suzuki K.-i.T."/>
            <person name="Hayashi T."/>
            <person name="Toyoda A."/>
            <person name="Oliveira C."/>
            <person name="Osipova E."/>
            <person name="Leigh N.D."/>
            <person name="Simon A."/>
            <person name="Yun M.H."/>
        </authorList>
    </citation>
    <scope>NUCLEOTIDE SEQUENCE</scope>
    <source>
        <strain evidence="2">20211129_DDA</strain>
        <tissue evidence="2">Liver</tissue>
    </source>
</reference>
<dbReference type="EMBL" id="JANPWB010000014">
    <property type="protein sequence ID" value="KAJ1102364.1"/>
    <property type="molecule type" value="Genomic_DNA"/>
</dbReference>
<gene>
    <name evidence="2" type="ORF">NDU88_007414</name>
</gene>
<feature type="region of interest" description="Disordered" evidence="1">
    <location>
        <begin position="21"/>
        <end position="168"/>
    </location>
</feature>
<dbReference type="Proteomes" id="UP001066276">
    <property type="component" value="Chromosome 10"/>
</dbReference>
<evidence type="ECO:0000256" key="1">
    <source>
        <dbReference type="SAM" id="MobiDB-lite"/>
    </source>
</evidence>
<evidence type="ECO:0000313" key="2">
    <source>
        <dbReference type="EMBL" id="KAJ1102364.1"/>
    </source>
</evidence>
<feature type="compositionally biased region" description="Polar residues" evidence="1">
    <location>
        <begin position="31"/>
        <end position="47"/>
    </location>
</feature>
<keyword evidence="3" id="KW-1185">Reference proteome</keyword>
<accession>A0AAV7MIM7</accession>
<feature type="compositionally biased region" description="Basic residues" evidence="1">
    <location>
        <begin position="49"/>
        <end position="59"/>
    </location>
</feature>
<name>A0AAV7MIM7_PLEWA</name>
<dbReference type="AlphaFoldDB" id="A0AAV7MIM7"/>
<feature type="compositionally biased region" description="Basic and acidic residues" evidence="1">
    <location>
        <begin position="144"/>
        <end position="168"/>
    </location>
</feature>
<feature type="compositionally biased region" description="Polar residues" evidence="1">
    <location>
        <begin position="125"/>
        <end position="139"/>
    </location>
</feature>
<protein>
    <submittedName>
        <fullName evidence="2">Uncharacterized protein</fullName>
    </submittedName>
</protein>
<proteinExistence type="predicted"/>
<feature type="compositionally biased region" description="Basic and acidic residues" evidence="1">
    <location>
        <begin position="60"/>
        <end position="74"/>
    </location>
</feature>
<feature type="compositionally biased region" description="Basic residues" evidence="1">
    <location>
        <begin position="75"/>
        <end position="94"/>
    </location>
</feature>
<sequence>MSWFHWCDCEAGCGRTVEDEAASLKLSKSSHSGTPESVSPVSCYNFGTRSKKRTSKERRMRCEPCGEPKVERTRQKTNRGKKKNRTQKTPVRRGRREDEGYGGPRTEEKGTSDGVSTRRGLQALHPSQGSRRNVATQGTAPFLDWKDKGRTRSKGKREQRWREGSGKA</sequence>
<feature type="compositionally biased region" description="Basic and acidic residues" evidence="1">
    <location>
        <begin position="95"/>
        <end position="111"/>
    </location>
</feature>
<comment type="caution">
    <text evidence="2">The sequence shown here is derived from an EMBL/GenBank/DDBJ whole genome shotgun (WGS) entry which is preliminary data.</text>
</comment>